<dbReference type="Gene3D" id="3.40.50.1820">
    <property type="entry name" value="alpha/beta hydrolase"/>
    <property type="match status" value="1"/>
</dbReference>
<evidence type="ECO:0000256" key="4">
    <source>
        <dbReference type="ARBA" id="ARBA00022801"/>
    </source>
</evidence>
<keyword evidence="8" id="KW-1185">Reference proteome</keyword>
<reference evidence="7" key="1">
    <citation type="submission" date="2023-01" db="EMBL/GenBank/DDBJ databases">
        <title>Whole genome sequence of Paucibacter sp. S2-9 isolated from pond sediment.</title>
        <authorList>
            <person name="Jung J.Y."/>
        </authorList>
    </citation>
    <scope>NUCLEOTIDE SEQUENCE</scope>
    <source>
        <strain evidence="7">S2-9</strain>
    </source>
</reference>
<sequence>MLHARRMTGWASLLALLLAACGGGGGGGGGTAASDAPPGVEGGLLNDPVRYALDANAALPSATESSVQTSQQLSLDGTPIDYQTDTGHLTASDPVSGAAKASMFYVAYTRKGVASASRPLVFFYNGGPGSASVWLHLGSYAPKRLAAPMPATTVPQPYRMVDNPQTLLREADLVFVDAVGTGYSQAIAPNSNRTFWGVDADALLFRDFVLRYTAKFQRQASPLVLFGESYGGLRSPILAAALLAAGAPLQGVVLQSAILNYNSNCAVLDPGRLSCSAFVPSYAAAAAWFQRARPMPTELPSFEQQVIAYAEAQYEPAAQAWLTQRLALAAPIAQQLGDYSGLAASTWQAEPLLYPERFRRLLLPSQLIGRYDARVAAGVNDALASEGDPSSTVLTAAFVSSIAEHLRGNLKYQASVNYRLVNNEVIEQWQWRHDGHELPDAIPDLALAFGLRPTLKLLVIGGYHDLATPFRLTEQDLARLAPQPAGLQLRRYVGGHMTYLDDQVRPALRADLAGFLTSLGGAP</sequence>
<dbReference type="PANTHER" id="PTHR11802:SF3">
    <property type="entry name" value="RETINOID-INDUCIBLE SERINE CARBOXYPEPTIDASE"/>
    <property type="match status" value="1"/>
</dbReference>
<gene>
    <name evidence="7" type="ORF">PFX98_02565</name>
</gene>
<dbReference type="RefSeq" id="WP_285233604.1">
    <property type="nucleotide sequence ID" value="NZ_CP116346.1"/>
</dbReference>
<dbReference type="SUPFAM" id="SSF53474">
    <property type="entry name" value="alpha/beta-Hydrolases"/>
    <property type="match status" value="1"/>
</dbReference>
<dbReference type="PANTHER" id="PTHR11802">
    <property type="entry name" value="SERINE PROTEASE FAMILY S10 SERINE CARBOXYPEPTIDASE"/>
    <property type="match status" value="1"/>
</dbReference>
<keyword evidence="2" id="KW-0645">Protease</keyword>
<keyword evidence="1" id="KW-0121">Carboxypeptidase</keyword>
<evidence type="ECO:0000313" key="8">
    <source>
        <dbReference type="Proteomes" id="UP001177769"/>
    </source>
</evidence>
<feature type="chain" id="PRO_5041659539" evidence="6">
    <location>
        <begin position="27"/>
        <end position="523"/>
    </location>
</feature>
<dbReference type="Proteomes" id="UP001177769">
    <property type="component" value="Chromosome"/>
</dbReference>
<dbReference type="PROSITE" id="PS00131">
    <property type="entry name" value="CARBOXYPEPT_SER_SER"/>
    <property type="match status" value="1"/>
</dbReference>
<organism evidence="7 8">
    <name type="scientific">Paucibacter sediminis</name>
    <dbReference type="NCBI Taxonomy" id="3019553"/>
    <lineage>
        <taxon>Bacteria</taxon>
        <taxon>Pseudomonadati</taxon>
        <taxon>Pseudomonadota</taxon>
        <taxon>Betaproteobacteria</taxon>
        <taxon>Burkholderiales</taxon>
        <taxon>Sphaerotilaceae</taxon>
        <taxon>Roseateles</taxon>
    </lineage>
</organism>
<proteinExistence type="predicted"/>
<keyword evidence="4" id="KW-0378">Hydrolase</keyword>
<evidence type="ECO:0000256" key="6">
    <source>
        <dbReference type="SAM" id="SignalP"/>
    </source>
</evidence>
<dbReference type="InterPro" id="IPR001563">
    <property type="entry name" value="Peptidase_S10"/>
</dbReference>
<evidence type="ECO:0000313" key="7">
    <source>
        <dbReference type="EMBL" id="WIT12506.1"/>
    </source>
</evidence>
<dbReference type="KEGG" id="pais:PFX98_02565"/>
<evidence type="ECO:0000256" key="3">
    <source>
        <dbReference type="ARBA" id="ARBA00022729"/>
    </source>
</evidence>
<dbReference type="GO" id="GO:0004185">
    <property type="term" value="F:serine-type carboxypeptidase activity"/>
    <property type="evidence" value="ECO:0007669"/>
    <property type="project" value="InterPro"/>
</dbReference>
<accession>A0AA95NMH4</accession>
<name>A0AA95NMH4_9BURK</name>
<dbReference type="InterPro" id="IPR029058">
    <property type="entry name" value="AB_hydrolase_fold"/>
</dbReference>
<feature type="signal peptide" evidence="6">
    <location>
        <begin position="1"/>
        <end position="26"/>
    </location>
</feature>
<dbReference type="EMBL" id="CP116346">
    <property type="protein sequence ID" value="WIT12506.1"/>
    <property type="molecule type" value="Genomic_DNA"/>
</dbReference>
<keyword evidence="5" id="KW-0325">Glycoprotein</keyword>
<keyword evidence="3 6" id="KW-0732">Signal</keyword>
<evidence type="ECO:0000256" key="5">
    <source>
        <dbReference type="ARBA" id="ARBA00023180"/>
    </source>
</evidence>
<dbReference type="InterPro" id="IPR018202">
    <property type="entry name" value="Ser_caboxypep_ser_AS"/>
</dbReference>
<protein>
    <submittedName>
        <fullName evidence="7">Peptidase S10</fullName>
    </submittedName>
</protein>
<evidence type="ECO:0000256" key="1">
    <source>
        <dbReference type="ARBA" id="ARBA00022645"/>
    </source>
</evidence>
<evidence type="ECO:0000256" key="2">
    <source>
        <dbReference type="ARBA" id="ARBA00022670"/>
    </source>
</evidence>
<dbReference type="Pfam" id="PF00450">
    <property type="entry name" value="Peptidase_S10"/>
    <property type="match status" value="1"/>
</dbReference>
<dbReference type="AlphaFoldDB" id="A0AA95NMH4"/>
<dbReference type="PROSITE" id="PS51257">
    <property type="entry name" value="PROKAR_LIPOPROTEIN"/>
    <property type="match status" value="1"/>
</dbReference>
<dbReference type="GO" id="GO:0006508">
    <property type="term" value="P:proteolysis"/>
    <property type="evidence" value="ECO:0007669"/>
    <property type="project" value="UniProtKB-KW"/>
</dbReference>